<dbReference type="RefSeq" id="WP_005734513.1">
    <property type="nucleotide sequence ID" value="NZ_JAUQOO010000017.1"/>
</dbReference>
<protein>
    <submittedName>
        <fullName evidence="2">CMP deaminase</fullName>
    </submittedName>
</protein>
<dbReference type="Proteomes" id="UP001223016">
    <property type="component" value="Unassembled WGS sequence"/>
</dbReference>
<dbReference type="EMBL" id="JAUQOO010000017">
    <property type="protein sequence ID" value="MDO7929067.1"/>
    <property type="molecule type" value="Genomic_DNA"/>
</dbReference>
<keyword evidence="3" id="KW-1185">Reference proteome</keyword>
<name>A0ABT9CU88_9PSED</name>
<dbReference type="SUPFAM" id="SSF53927">
    <property type="entry name" value="Cytidine deaminase-like"/>
    <property type="match status" value="1"/>
</dbReference>
<evidence type="ECO:0000313" key="3">
    <source>
        <dbReference type="Proteomes" id="UP001223016"/>
    </source>
</evidence>
<dbReference type="Gene3D" id="3.40.140.10">
    <property type="entry name" value="Cytidine Deaminase, domain 2"/>
    <property type="match status" value="1"/>
</dbReference>
<organism evidence="2 3">
    <name type="scientific">Pseudomonas serbiensis</name>
    <dbReference type="NCBI Taxonomy" id="3064350"/>
    <lineage>
        <taxon>Bacteria</taxon>
        <taxon>Pseudomonadati</taxon>
        <taxon>Pseudomonadota</taxon>
        <taxon>Gammaproteobacteria</taxon>
        <taxon>Pseudomonadales</taxon>
        <taxon>Pseudomonadaceae</taxon>
        <taxon>Pseudomonas</taxon>
    </lineage>
</organism>
<dbReference type="Pfam" id="PF00383">
    <property type="entry name" value="dCMP_cyt_deam_1"/>
    <property type="match status" value="1"/>
</dbReference>
<reference evidence="2 3" key="1">
    <citation type="submission" date="2023-07" db="EMBL/GenBank/DDBJ databases">
        <title>Identification of four novel Pseudomonas species associated with bacterial leaf spot of cucurbits.</title>
        <authorList>
            <person name="Fullem K.R."/>
        </authorList>
    </citation>
    <scope>NUCLEOTIDE SEQUENCE [LARGE SCALE GENOMIC DNA]</scope>
    <source>
        <strain evidence="2 3">KFB 138</strain>
    </source>
</reference>
<proteinExistence type="predicted"/>
<dbReference type="PANTHER" id="PTHR11079">
    <property type="entry name" value="CYTOSINE DEAMINASE FAMILY MEMBER"/>
    <property type="match status" value="1"/>
</dbReference>
<evidence type="ECO:0000259" key="1">
    <source>
        <dbReference type="PROSITE" id="PS51747"/>
    </source>
</evidence>
<evidence type="ECO:0000313" key="2">
    <source>
        <dbReference type="EMBL" id="MDO7929067.1"/>
    </source>
</evidence>
<gene>
    <name evidence="2" type="ORF">Q6A51_19975</name>
</gene>
<dbReference type="InterPro" id="IPR016193">
    <property type="entry name" value="Cytidine_deaminase-like"/>
</dbReference>
<sequence>MYEGAFGGQAMNAAIEQLKKCTSYPKVGAVIVKNGEVISTGYRGEVSGKHAERVAIEKLPNPDLTGSTIYTTLEPCVEMHGLQPHKSCAGLLKDLNVEHVVIGVLDPNGRIYCQGYEELIKAGVKVTFFTPELRNQVESSTFKFDCNIGYGPTGKRRVAVVGSGKKFKIHASEKSLDSVSFRWSTLQYTHGIVDLISQNDSVTCAIGAEKFEDISDPLVFREPAHYARMKPGDIAVLYHPNVRFITLIKLLEVTEFDITFQWQTRNPPKHP</sequence>
<dbReference type="PANTHER" id="PTHR11079:SF162">
    <property type="entry name" value="RIBOFLAVIN BIOSYNTHESIS PROTEIN PYRD, CHLOROPLASTIC"/>
    <property type="match status" value="1"/>
</dbReference>
<accession>A0ABT9CU88</accession>
<comment type="caution">
    <text evidence="2">The sequence shown here is derived from an EMBL/GenBank/DDBJ whole genome shotgun (WGS) entry which is preliminary data.</text>
</comment>
<dbReference type="PROSITE" id="PS51747">
    <property type="entry name" value="CYT_DCMP_DEAMINASES_2"/>
    <property type="match status" value="1"/>
</dbReference>
<feature type="domain" description="CMP/dCMP-type deaminase" evidence="1">
    <location>
        <begin position="5"/>
        <end position="126"/>
    </location>
</feature>
<dbReference type="InterPro" id="IPR002125">
    <property type="entry name" value="CMP_dCMP_dom"/>
</dbReference>